<dbReference type="EMBL" id="QNUK01000439">
    <property type="protein sequence ID" value="KAF5893341.1"/>
    <property type="molecule type" value="Genomic_DNA"/>
</dbReference>
<dbReference type="GO" id="GO:0016874">
    <property type="term" value="F:ligase activity"/>
    <property type="evidence" value="ECO:0007669"/>
    <property type="project" value="UniProtKB-KW"/>
</dbReference>
<organism evidence="1 2">
    <name type="scientific">Clarias magur</name>
    <name type="common">Asian catfish</name>
    <name type="synonym">Macropteronotus magur</name>
    <dbReference type="NCBI Taxonomy" id="1594786"/>
    <lineage>
        <taxon>Eukaryota</taxon>
        <taxon>Metazoa</taxon>
        <taxon>Chordata</taxon>
        <taxon>Craniata</taxon>
        <taxon>Vertebrata</taxon>
        <taxon>Euteleostomi</taxon>
        <taxon>Actinopterygii</taxon>
        <taxon>Neopterygii</taxon>
        <taxon>Teleostei</taxon>
        <taxon>Ostariophysi</taxon>
        <taxon>Siluriformes</taxon>
        <taxon>Clariidae</taxon>
        <taxon>Clarias</taxon>
    </lineage>
</organism>
<protein>
    <submittedName>
        <fullName evidence="1">Succinate--CoA ligase</fullName>
    </submittedName>
</protein>
<keyword evidence="2" id="KW-1185">Reference proteome</keyword>
<dbReference type="AlphaFoldDB" id="A0A8J4WWI4"/>
<proteinExistence type="predicted"/>
<name>A0A8J4WWI4_CLAMG</name>
<gene>
    <name evidence="1" type="primary">sucC</name>
    <name evidence="1" type="ORF">DAT39_016940</name>
</gene>
<evidence type="ECO:0000313" key="2">
    <source>
        <dbReference type="Proteomes" id="UP000727407"/>
    </source>
</evidence>
<sequence>MDLKTIESINHGQKLRELFCCRDLCIKKGCTIENTTKQFISTGQLECNPSVGSVETSGTTRRIYSNALQHL</sequence>
<comment type="caution">
    <text evidence="1">The sequence shown here is derived from an EMBL/GenBank/DDBJ whole genome shotgun (WGS) entry which is preliminary data.</text>
</comment>
<keyword evidence="1" id="KW-0436">Ligase</keyword>
<reference evidence="1" key="1">
    <citation type="submission" date="2020-07" db="EMBL/GenBank/DDBJ databases">
        <title>Clarias magur genome sequencing, assembly and annotation.</title>
        <authorList>
            <person name="Kushwaha B."/>
            <person name="Kumar R."/>
            <person name="Das P."/>
            <person name="Joshi C.G."/>
            <person name="Kumar D."/>
            <person name="Nagpure N.S."/>
            <person name="Pandey M."/>
            <person name="Agarwal S."/>
            <person name="Srivastava S."/>
            <person name="Singh M."/>
            <person name="Sahoo L."/>
            <person name="Jayasankar P."/>
            <person name="Meher P.K."/>
            <person name="Koringa P.G."/>
            <person name="Iquebal M.A."/>
            <person name="Das S.P."/>
            <person name="Bit A."/>
            <person name="Patnaik S."/>
            <person name="Patel N."/>
            <person name="Shah T.M."/>
            <person name="Hinsu A."/>
            <person name="Jena J.K."/>
        </authorList>
    </citation>
    <scope>NUCLEOTIDE SEQUENCE</scope>
    <source>
        <strain evidence="1">CIFAMagur01</strain>
        <tissue evidence="1">Testis</tissue>
    </source>
</reference>
<accession>A0A8J4WWI4</accession>
<evidence type="ECO:0000313" key="1">
    <source>
        <dbReference type="EMBL" id="KAF5893341.1"/>
    </source>
</evidence>
<dbReference type="Proteomes" id="UP000727407">
    <property type="component" value="Unassembled WGS sequence"/>
</dbReference>